<dbReference type="SUPFAM" id="SSF103473">
    <property type="entry name" value="MFS general substrate transporter"/>
    <property type="match status" value="1"/>
</dbReference>
<accession>A0A4R5TX88</accession>
<dbReference type="InterPro" id="IPR036259">
    <property type="entry name" value="MFS_trans_sf"/>
</dbReference>
<dbReference type="GO" id="GO:0005886">
    <property type="term" value="C:plasma membrane"/>
    <property type="evidence" value="ECO:0007669"/>
    <property type="project" value="UniProtKB-SubCell"/>
</dbReference>
<keyword evidence="5 7" id="KW-0472">Membrane</keyword>
<dbReference type="AlphaFoldDB" id="A0A4R5TX88"/>
<feature type="transmembrane region" description="Helical" evidence="7">
    <location>
        <begin position="93"/>
        <end position="116"/>
    </location>
</feature>
<feature type="region of interest" description="Disordered" evidence="6">
    <location>
        <begin position="1"/>
        <end position="20"/>
    </location>
</feature>
<feature type="domain" description="Major facilitator superfamily (MFS) profile" evidence="8">
    <location>
        <begin position="25"/>
        <end position="400"/>
    </location>
</feature>
<evidence type="ECO:0000313" key="10">
    <source>
        <dbReference type="Proteomes" id="UP000295411"/>
    </source>
</evidence>
<feature type="transmembrane region" description="Helical" evidence="7">
    <location>
        <begin position="66"/>
        <end position="86"/>
    </location>
</feature>
<evidence type="ECO:0000256" key="3">
    <source>
        <dbReference type="ARBA" id="ARBA00022692"/>
    </source>
</evidence>
<evidence type="ECO:0000259" key="8">
    <source>
        <dbReference type="PROSITE" id="PS50850"/>
    </source>
</evidence>
<dbReference type="InterPro" id="IPR011701">
    <property type="entry name" value="MFS"/>
</dbReference>
<dbReference type="InterPro" id="IPR050189">
    <property type="entry name" value="MFS_Efflux_Transporters"/>
</dbReference>
<dbReference type="PANTHER" id="PTHR43124">
    <property type="entry name" value="PURINE EFFLUX PUMP PBUE"/>
    <property type="match status" value="1"/>
</dbReference>
<feature type="transmembrane region" description="Helical" evidence="7">
    <location>
        <begin position="343"/>
        <end position="368"/>
    </location>
</feature>
<dbReference type="RefSeq" id="WP_133403983.1">
    <property type="nucleotide sequence ID" value="NZ_SMTK01000003.1"/>
</dbReference>
<feature type="transmembrane region" description="Helical" evidence="7">
    <location>
        <begin position="122"/>
        <end position="142"/>
    </location>
</feature>
<evidence type="ECO:0000256" key="4">
    <source>
        <dbReference type="ARBA" id="ARBA00022989"/>
    </source>
</evidence>
<keyword evidence="10" id="KW-1185">Reference proteome</keyword>
<proteinExistence type="predicted"/>
<keyword evidence="3 7" id="KW-0812">Transmembrane</keyword>
<feature type="transmembrane region" description="Helical" evidence="7">
    <location>
        <begin position="250"/>
        <end position="272"/>
    </location>
</feature>
<dbReference type="PANTHER" id="PTHR43124:SF5">
    <property type="entry name" value="PURINE RIBONUCLEOSIDE EFFLUX PUMP NEPI"/>
    <property type="match status" value="1"/>
</dbReference>
<dbReference type="GO" id="GO:0022857">
    <property type="term" value="F:transmembrane transporter activity"/>
    <property type="evidence" value="ECO:0007669"/>
    <property type="project" value="InterPro"/>
</dbReference>
<dbReference type="EMBL" id="SMTK01000003">
    <property type="protein sequence ID" value="TDK25750.1"/>
    <property type="molecule type" value="Genomic_DNA"/>
</dbReference>
<name>A0A4R5TX88_9MICC</name>
<evidence type="ECO:0000256" key="7">
    <source>
        <dbReference type="SAM" id="Phobius"/>
    </source>
</evidence>
<feature type="transmembrane region" description="Helical" evidence="7">
    <location>
        <begin position="374"/>
        <end position="395"/>
    </location>
</feature>
<dbReference type="Proteomes" id="UP000295411">
    <property type="component" value="Unassembled WGS sequence"/>
</dbReference>
<dbReference type="Pfam" id="PF07690">
    <property type="entry name" value="MFS_1"/>
    <property type="match status" value="1"/>
</dbReference>
<feature type="transmembrane region" description="Helical" evidence="7">
    <location>
        <begin position="25"/>
        <end position="46"/>
    </location>
</feature>
<gene>
    <name evidence="9" type="ORF">E2F48_10970</name>
</gene>
<feature type="transmembrane region" description="Helical" evidence="7">
    <location>
        <begin position="284"/>
        <end position="306"/>
    </location>
</feature>
<protein>
    <submittedName>
        <fullName evidence="9">MFS transporter</fullName>
    </submittedName>
</protein>
<evidence type="ECO:0000256" key="6">
    <source>
        <dbReference type="SAM" id="MobiDB-lite"/>
    </source>
</evidence>
<feature type="transmembrane region" description="Helical" evidence="7">
    <location>
        <begin position="179"/>
        <end position="201"/>
    </location>
</feature>
<dbReference type="OrthoDB" id="9814237at2"/>
<evidence type="ECO:0000256" key="2">
    <source>
        <dbReference type="ARBA" id="ARBA00022475"/>
    </source>
</evidence>
<keyword evidence="2" id="KW-1003">Cell membrane</keyword>
<dbReference type="InterPro" id="IPR020846">
    <property type="entry name" value="MFS_dom"/>
</dbReference>
<evidence type="ECO:0000256" key="1">
    <source>
        <dbReference type="ARBA" id="ARBA00004651"/>
    </source>
</evidence>
<reference evidence="9 10" key="1">
    <citation type="submission" date="2019-03" db="EMBL/GenBank/DDBJ databases">
        <title>Arthrobacter sp. nov., an bacterium isolated from biocrust in Mu Us Desert.</title>
        <authorList>
            <person name="Lixiong L."/>
        </authorList>
    </citation>
    <scope>NUCLEOTIDE SEQUENCE [LARGE SCALE GENOMIC DNA]</scope>
    <source>
        <strain evidence="9 10">SLN-3</strain>
    </source>
</reference>
<feature type="transmembrane region" description="Helical" evidence="7">
    <location>
        <begin position="312"/>
        <end position="331"/>
    </location>
</feature>
<dbReference type="Gene3D" id="1.20.1250.20">
    <property type="entry name" value="MFS general substrate transporter like domains"/>
    <property type="match status" value="1"/>
</dbReference>
<feature type="transmembrane region" description="Helical" evidence="7">
    <location>
        <begin position="154"/>
        <end position="173"/>
    </location>
</feature>
<comment type="subcellular location">
    <subcellularLocation>
        <location evidence="1">Cell membrane</location>
        <topology evidence="1">Multi-pass membrane protein</topology>
    </subcellularLocation>
</comment>
<sequence length="402" mass="40222">MNSSTATAQDAAPPPSSPLRTRSPWWGVASLSVVLFAIVTSEFLPASLLSRMSSDLGISEGLAGQAVTATAVAAAVTGPAIALVLPRLDRRTALILLVVLAAVSNLLVALAPSFAVLLTARLLLGVSVGGFWALAIAVVAALVSRERIGRGMMVVNVGVSLATILAVPLGLVLGELWGWRVLFLLAAGASVVGLVLAAAWLPPVAPEPSPGRAFLATLRSPLVIVGMVGMFLIAGGHFAGFTYIRLAGDLVAGLTAEGFALALATFGIASFVGNLASGPAADGALHRAVVVMGAAVGIATILWATLGSSLPVAVAAIVLWGLGFGAIPTLIQSWMARAHPESLESVSGVTVAAFQLAIGLGAAVGGVLVNSFDVRAALIAGGAAALLGGVLLGVVRTRRLGA</sequence>
<keyword evidence="4 7" id="KW-1133">Transmembrane helix</keyword>
<dbReference type="PROSITE" id="PS50850">
    <property type="entry name" value="MFS"/>
    <property type="match status" value="1"/>
</dbReference>
<feature type="transmembrane region" description="Helical" evidence="7">
    <location>
        <begin position="222"/>
        <end position="244"/>
    </location>
</feature>
<organism evidence="9 10">
    <name type="scientific">Arthrobacter crusticola</name>
    <dbReference type="NCBI Taxonomy" id="2547960"/>
    <lineage>
        <taxon>Bacteria</taxon>
        <taxon>Bacillati</taxon>
        <taxon>Actinomycetota</taxon>
        <taxon>Actinomycetes</taxon>
        <taxon>Micrococcales</taxon>
        <taxon>Micrococcaceae</taxon>
        <taxon>Arthrobacter</taxon>
    </lineage>
</organism>
<evidence type="ECO:0000256" key="5">
    <source>
        <dbReference type="ARBA" id="ARBA00023136"/>
    </source>
</evidence>
<evidence type="ECO:0000313" key="9">
    <source>
        <dbReference type="EMBL" id="TDK25750.1"/>
    </source>
</evidence>
<dbReference type="CDD" id="cd17324">
    <property type="entry name" value="MFS_NepI_like"/>
    <property type="match status" value="1"/>
</dbReference>
<comment type="caution">
    <text evidence="9">The sequence shown here is derived from an EMBL/GenBank/DDBJ whole genome shotgun (WGS) entry which is preliminary data.</text>
</comment>